<evidence type="ECO:0000313" key="5">
    <source>
        <dbReference type="Proteomes" id="UP000221011"/>
    </source>
</evidence>
<name>A0A291QBM1_9ACTN</name>
<gene>
    <name evidence="4" type="ORF">KY5_3869c</name>
</gene>
<sequence>MSLAVHDLSMAPALVALAAASPHGESDEQLLRRLAATAARIPGVDAAGCSTVDETGRPEETAASSDVATDLERVQGELSEGPGLDSRRIRKTLANVEMPHPHSRLRWPHFAPRALQAGYPLVTTLPLCHHGRAIGSLTLYCRGGALRPEQLRWSALLADATAAGLGHRDALRQADIREQQLQHALKSRVLIEQAKGVLAERLECTVDDAFDLLRHHARRNRLKLTQVAGEIVNSPATAGPFPRQVR</sequence>
<dbReference type="RefSeq" id="WP_098243471.1">
    <property type="nucleotide sequence ID" value="NZ_CP022685.1"/>
</dbReference>
<evidence type="ECO:0000256" key="2">
    <source>
        <dbReference type="ARBA" id="ARBA00023163"/>
    </source>
</evidence>
<dbReference type="GO" id="GO:0003723">
    <property type="term" value="F:RNA binding"/>
    <property type="evidence" value="ECO:0007669"/>
    <property type="project" value="InterPro"/>
</dbReference>
<dbReference type="InterPro" id="IPR029016">
    <property type="entry name" value="GAF-like_dom_sf"/>
</dbReference>
<dbReference type="AlphaFoldDB" id="A0A291QBM1"/>
<dbReference type="SUPFAM" id="SSF55781">
    <property type="entry name" value="GAF domain-like"/>
    <property type="match status" value="1"/>
</dbReference>
<reference evidence="4 5" key="1">
    <citation type="submission" date="2017-08" db="EMBL/GenBank/DDBJ databases">
        <title>Complete Genome Sequence of Streptomyces formicae KY5, the formicamycin producer.</title>
        <authorList>
            <person name="Holmes N.A."/>
            <person name="Devine R."/>
            <person name="Qin Z."/>
            <person name="Seipke R.F."/>
            <person name="Wilkinson B."/>
            <person name="Hutchings M.I."/>
        </authorList>
    </citation>
    <scope>NUCLEOTIDE SEQUENCE [LARGE SCALE GENOMIC DNA]</scope>
    <source>
        <strain evidence="4 5">KY5</strain>
    </source>
</reference>
<dbReference type="PROSITE" id="PS50921">
    <property type="entry name" value="ANTAR"/>
    <property type="match status" value="1"/>
</dbReference>
<evidence type="ECO:0000256" key="1">
    <source>
        <dbReference type="ARBA" id="ARBA00023015"/>
    </source>
</evidence>
<dbReference type="Gene3D" id="3.30.450.40">
    <property type="match status" value="1"/>
</dbReference>
<dbReference type="InterPro" id="IPR036388">
    <property type="entry name" value="WH-like_DNA-bd_sf"/>
</dbReference>
<evidence type="ECO:0000259" key="3">
    <source>
        <dbReference type="PROSITE" id="PS50921"/>
    </source>
</evidence>
<dbReference type="Pfam" id="PF03861">
    <property type="entry name" value="ANTAR"/>
    <property type="match status" value="1"/>
</dbReference>
<dbReference type="EMBL" id="CP022685">
    <property type="protein sequence ID" value="ATL28887.1"/>
    <property type="molecule type" value="Genomic_DNA"/>
</dbReference>
<protein>
    <recommendedName>
        <fullName evidence="3">ANTAR domain-containing protein</fullName>
    </recommendedName>
</protein>
<keyword evidence="2" id="KW-0804">Transcription</keyword>
<organism evidence="4 5">
    <name type="scientific">Streptomyces formicae</name>
    <dbReference type="NCBI Taxonomy" id="1616117"/>
    <lineage>
        <taxon>Bacteria</taxon>
        <taxon>Bacillati</taxon>
        <taxon>Actinomycetota</taxon>
        <taxon>Actinomycetes</taxon>
        <taxon>Kitasatosporales</taxon>
        <taxon>Streptomycetaceae</taxon>
        <taxon>Streptomyces</taxon>
    </lineage>
</organism>
<dbReference type="SUPFAM" id="SSF52172">
    <property type="entry name" value="CheY-like"/>
    <property type="match status" value="1"/>
</dbReference>
<dbReference type="InterPro" id="IPR005561">
    <property type="entry name" value="ANTAR"/>
</dbReference>
<proteinExistence type="predicted"/>
<feature type="domain" description="ANTAR" evidence="3">
    <location>
        <begin position="171"/>
        <end position="232"/>
    </location>
</feature>
<keyword evidence="5" id="KW-1185">Reference proteome</keyword>
<accession>A0A291QBM1</accession>
<keyword evidence="1" id="KW-0805">Transcription regulation</keyword>
<evidence type="ECO:0000313" key="4">
    <source>
        <dbReference type="EMBL" id="ATL28887.1"/>
    </source>
</evidence>
<dbReference type="KEGG" id="sfk:KY5_3869c"/>
<dbReference type="Proteomes" id="UP000221011">
    <property type="component" value="Chromosome"/>
</dbReference>
<dbReference type="PIRSF" id="PIRSF036625">
    <property type="entry name" value="GAF_ANTAR"/>
    <property type="match status" value="1"/>
</dbReference>
<dbReference type="InterPro" id="IPR012074">
    <property type="entry name" value="GAF_ANTAR"/>
</dbReference>
<dbReference type="SMART" id="SM01012">
    <property type="entry name" value="ANTAR"/>
    <property type="match status" value="1"/>
</dbReference>
<dbReference type="Gene3D" id="1.10.10.10">
    <property type="entry name" value="Winged helix-like DNA-binding domain superfamily/Winged helix DNA-binding domain"/>
    <property type="match status" value="1"/>
</dbReference>
<dbReference type="InterPro" id="IPR011006">
    <property type="entry name" value="CheY-like_superfamily"/>
</dbReference>